<keyword evidence="2" id="KW-0378">Hydrolase</keyword>
<feature type="transmembrane region" description="Helical" evidence="1">
    <location>
        <begin position="80"/>
        <end position="100"/>
    </location>
</feature>
<evidence type="ECO:0000313" key="3">
    <source>
        <dbReference type="Proteomes" id="UP000603640"/>
    </source>
</evidence>
<dbReference type="GO" id="GO:0008237">
    <property type="term" value="F:metallopeptidase activity"/>
    <property type="evidence" value="ECO:0007669"/>
    <property type="project" value="UniProtKB-KW"/>
</dbReference>
<feature type="transmembrane region" description="Helical" evidence="1">
    <location>
        <begin position="224"/>
        <end position="246"/>
    </location>
</feature>
<evidence type="ECO:0000256" key="1">
    <source>
        <dbReference type="SAM" id="Phobius"/>
    </source>
</evidence>
<dbReference type="RefSeq" id="WP_187066781.1">
    <property type="nucleotide sequence ID" value="NZ_JACRVF010000002.1"/>
</dbReference>
<feature type="transmembrane region" description="Helical" evidence="1">
    <location>
        <begin position="169"/>
        <end position="190"/>
    </location>
</feature>
<keyword evidence="1" id="KW-1133">Transmembrane helix</keyword>
<proteinExistence type="predicted"/>
<feature type="transmembrane region" description="Helical" evidence="1">
    <location>
        <begin position="38"/>
        <end position="60"/>
    </location>
</feature>
<dbReference type="AlphaFoldDB" id="A0A923SJH6"/>
<keyword evidence="3" id="KW-1185">Reference proteome</keyword>
<keyword evidence="2" id="KW-0645">Protease</keyword>
<keyword evidence="2" id="KW-0482">Metalloprotease</keyword>
<gene>
    <name evidence="2" type="ORF">H8S84_07840</name>
</gene>
<name>A0A923SJH6_9BACT</name>
<organism evidence="2 3">
    <name type="scientific">Pontibacter cellulosilyticus</name>
    <dbReference type="NCBI Taxonomy" id="1720253"/>
    <lineage>
        <taxon>Bacteria</taxon>
        <taxon>Pseudomonadati</taxon>
        <taxon>Bacteroidota</taxon>
        <taxon>Cytophagia</taxon>
        <taxon>Cytophagales</taxon>
        <taxon>Hymenobacteraceae</taxon>
        <taxon>Pontibacter</taxon>
    </lineage>
</organism>
<dbReference type="EMBL" id="JACRVF010000002">
    <property type="protein sequence ID" value="MBC5992741.1"/>
    <property type="molecule type" value="Genomic_DNA"/>
</dbReference>
<feature type="transmembrane region" description="Helical" evidence="1">
    <location>
        <begin position="112"/>
        <end position="131"/>
    </location>
</feature>
<keyword evidence="1" id="KW-0472">Membrane</keyword>
<reference evidence="2" key="1">
    <citation type="submission" date="2020-08" db="EMBL/GenBank/DDBJ databases">
        <title>Pontibacter sp. SD6 16S ribosomal RNA gene Genome sequencing and assembly.</title>
        <authorList>
            <person name="Kang M."/>
        </authorList>
    </citation>
    <scope>NUCLEOTIDE SEQUENCE</scope>
    <source>
        <strain evidence="2">SD6</strain>
    </source>
</reference>
<sequence length="462" mass="52956">MLKTFTQPLRQTAISLWSFIKQPADAPADVKSSGKFKVLLWVLIIDILVSTILVVPIEAVEWLGWYSADEHASYEMFNTFPMWGVLLLGVLVIPIMEEIIFRYGLRFRRSYFAALFAGLLVVCGGFAFYLLPLLWALVIVAVLFVLYVLYLLNAYAIGDYLEQIWPQKYRLVFYSVAVLFGLMHIANYTGFDYTSAAVLLIPVLIAPQIWAGFALGYMRVKYGFFWGLFLHVAHNAFFFSVALLFMSELKEKLNVSNDQYTLKVEEYMRPVATAGSQSTIDHDSVAFKNIKLEEVIIDLLQKEEDKIQFEESVYLKRNINLAFKSQVGDLAQNRKLVLAELQKLYKFDVTTVGVEQEMWDVALEDGSRLAPYQVEDKGESKVTVTPVDITLENATMEELLRTIKSEFYINLENKTQNEGKYNLKIAKNGFKQLREELLDKYGIVLQPRKIMAEQAVISFRSK</sequence>
<feature type="transmembrane region" description="Helical" evidence="1">
    <location>
        <begin position="137"/>
        <end position="157"/>
    </location>
</feature>
<keyword evidence="1" id="KW-0812">Transmembrane</keyword>
<evidence type="ECO:0000313" key="2">
    <source>
        <dbReference type="EMBL" id="MBC5992741.1"/>
    </source>
</evidence>
<protein>
    <submittedName>
        <fullName evidence="2">CPBP family intramembrane metalloprotease</fullName>
    </submittedName>
</protein>
<feature type="transmembrane region" description="Helical" evidence="1">
    <location>
        <begin position="196"/>
        <end position="217"/>
    </location>
</feature>
<dbReference type="Proteomes" id="UP000603640">
    <property type="component" value="Unassembled WGS sequence"/>
</dbReference>
<comment type="caution">
    <text evidence="2">The sequence shown here is derived from an EMBL/GenBank/DDBJ whole genome shotgun (WGS) entry which is preliminary data.</text>
</comment>
<accession>A0A923SJH6</accession>